<dbReference type="CDD" id="cd15235">
    <property type="entry name" value="7tmA_OR1A-like"/>
    <property type="match status" value="1"/>
</dbReference>
<feature type="non-terminal residue" evidence="13">
    <location>
        <position position="1"/>
    </location>
</feature>
<feature type="transmembrane region" description="Helical" evidence="11">
    <location>
        <begin position="34"/>
        <end position="57"/>
    </location>
</feature>
<comment type="function">
    <text evidence="1">Putative odorant or sperm cell receptor.</text>
</comment>
<name>A0A8J6A2X9_GALPY</name>
<evidence type="ECO:0000256" key="2">
    <source>
        <dbReference type="ARBA" id="ARBA00004651"/>
    </source>
</evidence>
<accession>A0A8J6A2X9</accession>
<keyword evidence="14" id="KW-1185">Reference proteome</keyword>
<comment type="similarity">
    <text evidence="10">Belongs to the G-protein coupled receptor 1 family.</text>
</comment>
<organism evidence="13 14">
    <name type="scientific">Galemys pyrenaicus</name>
    <name type="common">Iberian desman</name>
    <name type="synonym">Pyrenean desman</name>
    <dbReference type="NCBI Taxonomy" id="202257"/>
    <lineage>
        <taxon>Eukaryota</taxon>
        <taxon>Metazoa</taxon>
        <taxon>Chordata</taxon>
        <taxon>Craniata</taxon>
        <taxon>Vertebrata</taxon>
        <taxon>Euteleostomi</taxon>
        <taxon>Mammalia</taxon>
        <taxon>Eutheria</taxon>
        <taxon>Laurasiatheria</taxon>
        <taxon>Eulipotyphla</taxon>
        <taxon>Talpidae</taxon>
        <taxon>Galemys</taxon>
    </lineage>
</organism>
<dbReference type="PRINTS" id="PR00237">
    <property type="entry name" value="GPCRRHODOPSN"/>
</dbReference>
<keyword evidence="6 10" id="KW-0297">G-protein coupled receptor</keyword>
<dbReference type="InterPro" id="IPR017452">
    <property type="entry name" value="GPCR_Rhodpsn_7TM"/>
</dbReference>
<dbReference type="PROSITE" id="PS00237">
    <property type="entry name" value="G_PROTEIN_RECEP_F1_1"/>
    <property type="match status" value="2"/>
</dbReference>
<evidence type="ECO:0000256" key="4">
    <source>
        <dbReference type="ARBA" id="ARBA00022692"/>
    </source>
</evidence>
<feature type="transmembrane region" description="Helical" evidence="11">
    <location>
        <begin position="217"/>
        <end position="238"/>
    </location>
</feature>
<dbReference type="EMBL" id="JAGFMF010011785">
    <property type="protein sequence ID" value="KAG8512848.1"/>
    <property type="molecule type" value="Genomic_DNA"/>
</dbReference>
<dbReference type="PANTHER" id="PTHR48001">
    <property type="entry name" value="OLFACTORY RECEPTOR"/>
    <property type="match status" value="1"/>
</dbReference>
<evidence type="ECO:0000313" key="13">
    <source>
        <dbReference type="EMBL" id="KAG8512848.1"/>
    </source>
</evidence>
<dbReference type="SUPFAM" id="SSF81321">
    <property type="entry name" value="Family A G protein-coupled receptor-like"/>
    <property type="match status" value="2"/>
</dbReference>
<feature type="transmembrane region" description="Helical" evidence="11">
    <location>
        <begin position="407"/>
        <end position="426"/>
    </location>
</feature>
<dbReference type="PROSITE" id="PS50262">
    <property type="entry name" value="G_PROTEIN_RECEP_F1_2"/>
    <property type="match status" value="2"/>
</dbReference>
<evidence type="ECO:0000259" key="12">
    <source>
        <dbReference type="PROSITE" id="PS50262"/>
    </source>
</evidence>
<feature type="transmembrane region" description="Helical" evidence="11">
    <location>
        <begin position="152"/>
        <end position="176"/>
    </location>
</feature>
<protein>
    <submittedName>
        <fullName evidence="13">Olfactory receptor 1B1</fullName>
    </submittedName>
</protein>
<dbReference type="FunFam" id="1.20.1070.10:FF:000015">
    <property type="entry name" value="Olfactory receptor"/>
    <property type="match status" value="2"/>
</dbReference>
<evidence type="ECO:0000256" key="10">
    <source>
        <dbReference type="RuleBase" id="RU000688"/>
    </source>
</evidence>
<feature type="domain" description="G-protein coupled receptors family 1 profile" evidence="12">
    <location>
        <begin position="347"/>
        <end position="595"/>
    </location>
</feature>
<feature type="transmembrane region" description="Helical" evidence="11">
    <location>
        <begin position="446"/>
        <end position="468"/>
    </location>
</feature>
<keyword evidence="4 10" id="KW-0812">Transmembrane</keyword>
<sequence>GGSLSLIMGCAPNASHSPMFMLLGFSRGRVPSSVLFLLFLIIYLTTLAGNITLVLLISRDSRLHTPMYYLLRGLSLIDMGLSTVTLPQLLAHLASHYPAISAARCLSQFFFFYAFGVTDTLVISVMALDRYVAICDPLHYHSVMNHQLCARLLALCWVVSIVHTMLHVGLVIPLYWAVDAEGIVNLPHFFCDHRPLLRASCSDIHPNELAIFMEGGFLMLVPCALILLSYVRIGATILRLPSASGRRRAFSTCGSHLTMVGFLYGTIIWVYFQPPSQKSQDQDMVASVMYTAITPLANPLVYSLRNKDVKGDVDHILWLIEAGQNWPELQPVIFGIILAMYLVAVIGNALLVVVALSDPKLQTPMYFLLSQLSCIDVFLTTITVPQMLVHTLSVTQTISFNSCMTQLFFFMAVGSMEGHLLAAMAYDRYVAICDPLRYTAIVSRRLCLCITLTSWVVVSLNSLLYSVLVTRLTFCGNQITHFFCDITPLLKLSCTRPVVNEMLIFTEGVAVVVSPFFFILGSYARIGIAIARMHSLTAMRKALSTCSSHILVVLLLYGSVIRMYLRPSSSYDLDQDRQVAIFYTVVTPMLNPLIYSLRNQEVKGALRRLFRKLCFSGNFQQGSQPNRKWQHIS</sequence>
<comment type="caution">
    <text evidence="13">The sequence shown here is derived from an EMBL/GenBank/DDBJ whole genome shotgun (WGS) entry which is preliminary data.</text>
</comment>
<feature type="transmembrane region" description="Helical" evidence="11">
    <location>
        <begin position="332"/>
        <end position="354"/>
    </location>
</feature>
<evidence type="ECO:0000256" key="1">
    <source>
        <dbReference type="ARBA" id="ARBA00003929"/>
    </source>
</evidence>
<evidence type="ECO:0000256" key="6">
    <source>
        <dbReference type="ARBA" id="ARBA00023040"/>
    </source>
</evidence>
<evidence type="ECO:0000256" key="11">
    <source>
        <dbReference type="SAM" id="Phobius"/>
    </source>
</evidence>
<evidence type="ECO:0000256" key="5">
    <source>
        <dbReference type="ARBA" id="ARBA00022989"/>
    </source>
</evidence>
<reference evidence="13" key="1">
    <citation type="journal article" date="2021" name="Evol. Appl.">
        <title>The genome of the Pyrenean desman and the effects of bottlenecks and inbreeding on the genomic landscape of an endangered species.</title>
        <authorList>
            <person name="Escoda L."/>
            <person name="Castresana J."/>
        </authorList>
    </citation>
    <scope>NUCLEOTIDE SEQUENCE</scope>
    <source>
        <strain evidence="13">IBE-C5619</strain>
    </source>
</reference>
<feature type="transmembrane region" description="Helical" evidence="11">
    <location>
        <begin position="542"/>
        <end position="560"/>
    </location>
</feature>
<comment type="subcellular location">
    <subcellularLocation>
        <location evidence="2">Cell membrane</location>
        <topology evidence="2">Multi-pass membrane protein</topology>
    </subcellularLocation>
</comment>
<keyword evidence="7 11" id="KW-0472">Membrane</keyword>
<feature type="transmembrane region" description="Helical" evidence="11">
    <location>
        <begin position="502"/>
        <end position="521"/>
    </location>
</feature>
<proteinExistence type="inferred from homology"/>
<feature type="domain" description="G-protein coupled receptors family 1 profile" evidence="12">
    <location>
        <begin position="49"/>
        <end position="302"/>
    </location>
</feature>
<dbReference type="Gene3D" id="1.20.1070.10">
    <property type="entry name" value="Rhodopsin 7-helix transmembrane proteins"/>
    <property type="match status" value="2"/>
</dbReference>
<dbReference type="AlphaFoldDB" id="A0A8J6A2X9"/>
<dbReference type="GO" id="GO:0004930">
    <property type="term" value="F:G protein-coupled receptor activity"/>
    <property type="evidence" value="ECO:0007669"/>
    <property type="project" value="UniProtKB-KW"/>
</dbReference>
<evidence type="ECO:0000256" key="7">
    <source>
        <dbReference type="ARBA" id="ARBA00023136"/>
    </source>
</evidence>
<feature type="transmembrane region" description="Helical" evidence="11">
    <location>
        <begin position="110"/>
        <end position="132"/>
    </location>
</feature>
<dbReference type="GO" id="GO:0004984">
    <property type="term" value="F:olfactory receptor activity"/>
    <property type="evidence" value="ECO:0007669"/>
    <property type="project" value="InterPro"/>
</dbReference>
<dbReference type="Pfam" id="PF13853">
    <property type="entry name" value="7tm_4"/>
    <property type="match status" value="2"/>
</dbReference>
<evidence type="ECO:0000256" key="8">
    <source>
        <dbReference type="ARBA" id="ARBA00023170"/>
    </source>
</evidence>
<keyword evidence="8 10" id="KW-0675">Receptor</keyword>
<feature type="transmembrane region" description="Helical" evidence="11">
    <location>
        <begin position="250"/>
        <end position="272"/>
    </location>
</feature>
<keyword evidence="5 11" id="KW-1133">Transmembrane helix</keyword>
<dbReference type="Proteomes" id="UP000700334">
    <property type="component" value="Unassembled WGS sequence"/>
</dbReference>
<evidence type="ECO:0000256" key="9">
    <source>
        <dbReference type="ARBA" id="ARBA00023224"/>
    </source>
</evidence>
<feature type="transmembrane region" description="Helical" evidence="11">
    <location>
        <begin position="69"/>
        <end position="90"/>
    </location>
</feature>
<dbReference type="PRINTS" id="PR00245">
    <property type="entry name" value="OLFACTORYR"/>
</dbReference>
<dbReference type="InterPro" id="IPR000276">
    <property type="entry name" value="GPCR_Rhodpsn"/>
</dbReference>
<gene>
    <name evidence="13" type="ORF">J0S82_007793</name>
</gene>
<dbReference type="OrthoDB" id="5962705at2759"/>
<evidence type="ECO:0000256" key="3">
    <source>
        <dbReference type="ARBA" id="ARBA00022475"/>
    </source>
</evidence>
<keyword evidence="9 10" id="KW-0807">Transducer</keyword>
<dbReference type="GO" id="GO:0005886">
    <property type="term" value="C:plasma membrane"/>
    <property type="evidence" value="ECO:0007669"/>
    <property type="project" value="UniProtKB-SubCell"/>
</dbReference>
<feature type="transmembrane region" description="Helical" evidence="11">
    <location>
        <begin position="580"/>
        <end position="598"/>
    </location>
</feature>
<keyword evidence="3" id="KW-1003">Cell membrane</keyword>
<evidence type="ECO:0000313" key="14">
    <source>
        <dbReference type="Proteomes" id="UP000700334"/>
    </source>
</evidence>
<dbReference type="InterPro" id="IPR000725">
    <property type="entry name" value="Olfact_rcpt"/>
</dbReference>
<feature type="transmembrane region" description="Helical" evidence="11">
    <location>
        <begin position="366"/>
        <end position="387"/>
    </location>
</feature>